<dbReference type="eggNOG" id="ENOG502T4HV">
    <property type="taxonomic scope" value="Eukaryota"/>
</dbReference>
<feature type="compositionally biased region" description="Basic and acidic residues" evidence="1">
    <location>
        <begin position="60"/>
        <end position="73"/>
    </location>
</feature>
<dbReference type="HOGENOM" id="CLU_381764_0_0_1"/>
<feature type="compositionally biased region" description="Polar residues" evidence="1">
    <location>
        <begin position="46"/>
        <end position="59"/>
    </location>
</feature>
<accession>G7E121</accession>
<dbReference type="STRING" id="764103.G7E121"/>
<dbReference type="InParanoid" id="G7E121"/>
<feature type="compositionally biased region" description="Low complexity" evidence="1">
    <location>
        <begin position="12"/>
        <end position="26"/>
    </location>
</feature>
<organism evidence="3 4">
    <name type="scientific">Mixia osmundae (strain CBS 9802 / IAM 14324 / JCM 22182 / KY 12970)</name>
    <dbReference type="NCBI Taxonomy" id="764103"/>
    <lineage>
        <taxon>Eukaryota</taxon>
        <taxon>Fungi</taxon>
        <taxon>Dikarya</taxon>
        <taxon>Basidiomycota</taxon>
        <taxon>Pucciniomycotina</taxon>
        <taxon>Mixiomycetes</taxon>
        <taxon>Mixiales</taxon>
        <taxon>Mixiaceae</taxon>
        <taxon>Mixia</taxon>
    </lineage>
</organism>
<reference evidence="3 4" key="1">
    <citation type="journal article" date="2011" name="J. Gen. Appl. Microbiol.">
        <title>Draft genome sequencing of the enigmatic basidiomycete Mixia osmundae.</title>
        <authorList>
            <person name="Nishida H."/>
            <person name="Nagatsuka Y."/>
            <person name="Sugiyama J."/>
        </authorList>
    </citation>
    <scope>NUCLEOTIDE SEQUENCE [LARGE SCALE GENOMIC DNA]</scope>
    <source>
        <strain evidence="4">CBS 9802 / IAM 14324 / JCM 22182 / KY 12970</strain>
    </source>
</reference>
<name>G7E121_MIXOS</name>
<keyword evidence="2" id="KW-0812">Transmembrane</keyword>
<dbReference type="EMBL" id="BABT02000102">
    <property type="protein sequence ID" value="GAA96531.1"/>
    <property type="molecule type" value="Genomic_DNA"/>
</dbReference>
<evidence type="ECO:0000313" key="4">
    <source>
        <dbReference type="Proteomes" id="UP000009131"/>
    </source>
</evidence>
<sequence length="725" mass="81075">MSTTTPARQRHATASTSASGTSNTTSPLRSTFAVTRPFDFGGSGVNRPQLSRESSFTPDTQRRMKRHDESYHDDRNKISRHRRATSSIAQLSTFLHRLAGDQTPHVEGLTLPPVSTWSERKQYEEIYRFPAPQANILSSRAPTRRRTCVAATRFIIGAIALGLLILGAAGEPRRAHIRHHLGELMMSNPLYVGFTAINSPVPIPAPQDAAQVVLQSSSRGRKCAHSLARSRETLVLSAKGRQCIDIPSALPHLWRVQFCYVPDTPDGGHCNTGNFLISAVSQDLGGWEKTALFQQSGPGVLTDTNSKARTQRALNPSRCSVKPDASLVHASDQLVAQHYGPDAFEIVIDGAERVVLTRPHYLGQCRYEYSLTETGLSNAGALTIKDIRWQYTDHMAFLSTAKPTFALYNSSLLDGPYPLPKELCARSCTSERVSVSPRGNFKSPDLPLCKRGSDIEGTYLPTTGGGPTYAWRPRTCRLDPATDQLNLKRSRCLRPGALSTTQPGRRRIAFIGDSHARYIYDGLVARLNGSEPVYVKGSVKKFIAERLQIDFFFEPELASFLLRKRPDDDKYHHIVLSVGAHQSGNPNADIRLETSQWINFINSTLRDRIERSPSHQSFILLTPPAARRVIPKGIMQEFWRTDPRMQHWSALASDLLRNTRITTIDGFKLSAPFVRDTHDAVHYAGTPVLRAMEDQILHHLGICAEQQAEDRFRRLVKHERRRHMY</sequence>
<evidence type="ECO:0000256" key="2">
    <source>
        <dbReference type="SAM" id="Phobius"/>
    </source>
</evidence>
<evidence type="ECO:0000256" key="1">
    <source>
        <dbReference type="SAM" id="MobiDB-lite"/>
    </source>
</evidence>
<keyword evidence="4" id="KW-1185">Reference proteome</keyword>
<feature type="region of interest" description="Disordered" evidence="1">
    <location>
        <begin position="1"/>
        <end position="73"/>
    </location>
</feature>
<evidence type="ECO:0000313" key="3">
    <source>
        <dbReference type="EMBL" id="GAA96531.1"/>
    </source>
</evidence>
<gene>
    <name evidence="3" type="primary">Mo03199</name>
    <name evidence="3" type="ORF">E5Q_03199</name>
</gene>
<keyword evidence="2" id="KW-1133">Transmembrane helix</keyword>
<dbReference type="OrthoDB" id="3176531at2759"/>
<dbReference type="Proteomes" id="UP000009131">
    <property type="component" value="Unassembled WGS sequence"/>
</dbReference>
<feature type="transmembrane region" description="Helical" evidence="2">
    <location>
        <begin position="150"/>
        <end position="170"/>
    </location>
</feature>
<protein>
    <submittedName>
        <fullName evidence="3">Uncharacterized protein</fullName>
    </submittedName>
</protein>
<dbReference type="RefSeq" id="XP_014567425.1">
    <property type="nucleotide sequence ID" value="XM_014711939.1"/>
</dbReference>
<proteinExistence type="predicted"/>
<keyword evidence="2" id="KW-0472">Membrane</keyword>
<dbReference type="AlphaFoldDB" id="G7E121"/>
<reference evidence="3 4" key="2">
    <citation type="journal article" date="2012" name="Open Biol.">
        <title>Characteristics of nucleosomes and linker DNA regions on the genome of the basidiomycete Mixia osmundae revealed by mono- and dinucleosome mapping.</title>
        <authorList>
            <person name="Nishida H."/>
            <person name="Kondo S."/>
            <person name="Matsumoto T."/>
            <person name="Suzuki Y."/>
            <person name="Yoshikawa H."/>
            <person name="Taylor T.D."/>
            <person name="Sugiyama J."/>
        </authorList>
    </citation>
    <scope>NUCLEOTIDE SEQUENCE [LARGE SCALE GENOMIC DNA]</scope>
    <source>
        <strain evidence="4">CBS 9802 / IAM 14324 / JCM 22182 / KY 12970</strain>
    </source>
</reference>
<comment type="caution">
    <text evidence="3">The sequence shown here is derived from an EMBL/GenBank/DDBJ whole genome shotgun (WGS) entry which is preliminary data.</text>
</comment>